<name>A0A5J4TV85_9EUKA</name>
<evidence type="ECO:0000313" key="1">
    <source>
        <dbReference type="EMBL" id="KAA6362406.1"/>
    </source>
</evidence>
<reference evidence="1 2" key="1">
    <citation type="submission" date="2019-03" db="EMBL/GenBank/DDBJ databases">
        <title>Single cell metagenomics reveals metabolic interactions within the superorganism composed of flagellate Streblomastix strix and complex community of Bacteroidetes bacteria on its surface.</title>
        <authorList>
            <person name="Treitli S.C."/>
            <person name="Kolisko M."/>
            <person name="Husnik F."/>
            <person name="Keeling P."/>
            <person name="Hampl V."/>
        </authorList>
    </citation>
    <scope>NUCLEOTIDE SEQUENCE [LARGE SCALE GENOMIC DNA]</scope>
    <source>
        <strain evidence="1">ST1C</strain>
    </source>
</reference>
<dbReference type="Proteomes" id="UP000324800">
    <property type="component" value="Unassembled WGS sequence"/>
</dbReference>
<gene>
    <name evidence="1" type="ORF">EZS28_042067</name>
</gene>
<proteinExistence type="predicted"/>
<dbReference type="AlphaFoldDB" id="A0A5J4TV85"/>
<sequence length="83" mass="9894">MRLQTKGEEFSIDIPSYELELNNKLILTQIQQSIAKIHVRNKRRRGNSNRRSQSIVLKKIREEQFETTIIAPLWPGQIWYTEL</sequence>
<protein>
    <submittedName>
        <fullName evidence="1">Uncharacterized protein</fullName>
    </submittedName>
</protein>
<evidence type="ECO:0000313" key="2">
    <source>
        <dbReference type="Proteomes" id="UP000324800"/>
    </source>
</evidence>
<feature type="non-terminal residue" evidence="1">
    <location>
        <position position="83"/>
    </location>
</feature>
<organism evidence="1 2">
    <name type="scientific">Streblomastix strix</name>
    <dbReference type="NCBI Taxonomy" id="222440"/>
    <lineage>
        <taxon>Eukaryota</taxon>
        <taxon>Metamonada</taxon>
        <taxon>Preaxostyla</taxon>
        <taxon>Oxymonadida</taxon>
        <taxon>Streblomastigidae</taxon>
        <taxon>Streblomastix</taxon>
    </lineage>
</organism>
<comment type="caution">
    <text evidence="1">The sequence shown here is derived from an EMBL/GenBank/DDBJ whole genome shotgun (WGS) entry which is preliminary data.</text>
</comment>
<dbReference type="EMBL" id="SNRW01024243">
    <property type="protein sequence ID" value="KAA6362406.1"/>
    <property type="molecule type" value="Genomic_DNA"/>
</dbReference>
<accession>A0A5J4TV85</accession>